<evidence type="ECO:0000313" key="3">
    <source>
        <dbReference type="Proteomes" id="UP000482653"/>
    </source>
</evidence>
<dbReference type="Pfam" id="PF07883">
    <property type="entry name" value="Cupin_2"/>
    <property type="match status" value="1"/>
</dbReference>
<dbReference type="InterPro" id="IPR047142">
    <property type="entry name" value="OryJ/VirC-like"/>
</dbReference>
<feature type="domain" description="Cupin type-2" evidence="1">
    <location>
        <begin position="65"/>
        <end position="133"/>
    </location>
</feature>
<dbReference type="Proteomes" id="UP000482653">
    <property type="component" value="Unassembled WGS sequence"/>
</dbReference>
<name>A0A6L3K6G5_9BACE</name>
<organism evidence="2 3">
    <name type="scientific">Bacteroides cellulosilyticus</name>
    <dbReference type="NCBI Taxonomy" id="246787"/>
    <lineage>
        <taxon>Bacteria</taxon>
        <taxon>Pseudomonadati</taxon>
        <taxon>Bacteroidota</taxon>
        <taxon>Bacteroidia</taxon>
        <taxon>Bacteroidales</taxon>
        <taxon>Bacteroidaceae</taxon>
        <taxon>Bacteroides</taxon>
    </lineage>
</organism>
<dbReference type="Gene3D" id="2.60.120.10">
    <property type="entry name" value="Jelly Rolls"/>
    <property type="match status" value="1"/>
</dbReference>
<reference evidence="2 3" key="1">
    <citation type="journal article" date="2019" name="Nat. Med.">
        <title>A library of human gut bacterial isolates paired with longitudinal multiomics data enables mechanistic microbiome research.</title>
        <authorList>
            <person name="Poyet M."/>
            <person name="Groussin M."/>
            <person name="Gibbons S.M."/>
            <person name="Avila-Pacheco J."/>
            <person name="Jiang X."/>
            <person name="Kearney S.M."/>
            <person name="Perrotta A.R."/>
            <person name="Berdy B."/>
            <person name="Zhao S."/>
            <person name="Lieberman T.D."/>
            <person name="Swanson P.K."/>
            <person name="Smith M."/>
            <person name="Roesemann S."/>
            <person name="Alexander J.E."/>
            <person name="Rich S.A."/>
            <person name="Livny J."/>
            <person name="Vlamakis H."/>
            <person name="Clish C."/>
            <person name="Bullock K."/>
            <person name="Deik A."/>
            <person name="Scott J."/>
            <person name="Pierce K.A."/>
            <person name="Xavier R.J."/>
            <person name="Alm E.J."/>
        </authorList>
    </citation>
    <scope>NUCLEOTIDE SEQUENCE [LARGE SCALE GENOMIC DNA]</scope>
    <source>
        <strain evidence="2 3">BIOML-A8</strain>
    </source>
</reference>
<dbReference type="InterPro" id="IPR011051">
    <property type="entry name" value="RmlC_Cupin_sf"/>
</dbReference>
<dbReference type="InterPro" id="IPR013096">
    <property type="entry name" value="Cupin_2"/>
</dbReference>
<protein>
    <submittedName>
        <fullName evidence="2">Cupin domain-containing protein</fullName>
    </submittedName>
</protein>
<dbReference type="CDD" id="cd02236">
    <property type="entry name" value="cupin_CV2614-like"/>
    <property type="match status" value="1"/>
</dbReference>
<dbReference type="AlphaFoldDB" id="A0A6L3K6G5"/>
<evidence type="ECO:0000313" key="2">
    <source>
        <dbReference type="EMBL" id="KAA5421662.1"/>
    </source>
</evidence>
<dbReference type="RefSeq" id="WP_149946140.1">
    <property type="nucleotide sequence ID" value="NZ_JBBNMF010000007.1"/>
</dbReference>
<proteinExistence type="predicted"/>
<gene>
    <name evidence="2" type="ORF">F2Y87_03930</name>
</gene>
<dbReference type="PANTHER" id="PTHR36156:SF2">
    <property type="entry name" value="CUPIN TYPE-2 DOMAIN-CONTAINING PROTEIN"/>
    <property type="match status" value="1"/>
</dbReference>
<comment type="caution">
    <text evidence="2">The sequence shown here is derived from an EMBL/GenBank/DDBJ whole genome shotgun (WGS) entry which is preliminary data.</text>
</comment>
<dbReference type="SUPFAM" id="SSF51182">
    <property type="entry name" value="RmlC-like cupins"/>
    <property type="match status" value="1"/>
</dbReference>
<sequence>MKKLILVGLLATFGIICVWAQTVEKNKNGKEEVRVDILAETSQSWDGATLPNYPTTTPKITILRYTFPAHQRLSPHTHSIINCGVMLKGELTIVTTDGREHTFKEGDVVMEMIGTIHYGENRGNEDAEVIMFYAGTEGLPLKEEAK</sequence>
<dbReference type="InterPro" id="IPR014710">
    <property type="entry name" value="RmlC-like_jellyroll"/>
</dbReference>
<dbReference type="PANTHER" id="PTHR36156">
    <property type="entry name" value="SLR2101 PROTEIN"/>
    <property type="match status" value="1"/>
</dbReference>
<dbReference type="EMBL" id="VVYX01000004">
    <property type="protein sequence ID" value="KAA5421662.1"/>
    <property type="molecule type" value="Genomic_DNA"/>
</dbReference>
<evidence type="ECO:0000259" key="1">
    <source>
        <dbReference type="Pfam" id="PF07883"/>
    </source>
</evidence>
<accession>A0A6L3K6G5</accession>